<name>B9SMU1_RICCO</name>
<evidence type="ECO:0000259" key="3">
    <source>
        <dbReference type="Pfam" id="PF12928"/>
    </source>
</evidence>
<accession>B9SMU1</accession>
<dbReference type="Proteomes" id="UP000008311">
    <property type="component" value="Unassembled WGS sequence"/>
</dbReference>
<feature type="domain" description="tRNA-splicing endonuclease subunit Sen54 N-terminal" evidence="3">
    <location>
        <begin position="33"/>
        <end position="94"/>
    </location>
</feature>
<dbReference type="InParanoid" id="B9SMU1"/>
<comment type="similarity">
    <text evidence="1">Belongs to the SEN54 family.</text>
</comment>
<protein>
    <recommendedName>
        <fullName evidence="3">tRNA-splicing endonuclease subunit Sen54 N-terminal domain-containing protein</fullName>
    </recommendedName>
</protein>
<dbReference type="InterPro" id="IPR024337">
    <property type="entry name" value="tRNA_splic_suSen54"/>
</dbReference>
<evidence type="ECO:0000313" key="5">
    <source>
        <dbReference type="Proteomes" id="UP000008311"/>
    </source>
</evidence>
<dbReference type="InterPro" id="IPR024336">
    <property type="entry name" value="tRNA_splic_suSen54_N"/>
</dbReference>
<keyword evidence="5" id="KW-1185">Reference proteome</keyword>
<dbReference type="STRING" id="3988.B9SMU1"/>
<dbReference type="eggNOG" id="KOG4772">
    <property type="taxonomic scope" value="Eukaryota"/>
</dbReference>
<dbReference type="FunCoup" id="B9SMU1">
    <property type="interactions" value="161"/>
</dbReference>
<sequence>MEVEDWETSSSELNDTTAIGAIKDEELYCTLESLPKLQFRSDISKARWNAEMGMAELVEKKGKLWTNTGIARSGKTYCSIEETLFLAELGALVLMDDEGTCLSLKDLYGKMGYQKSGCCSELFEVYRHLKSLGYIVGRHGVPWSMKGVKSTCQSDSTHENNGVVIDNEVKETASIVQRLRNLQVDELRLDFDVYLPNSKFRKSSPGEPAFFLCLIRGSPPSTSKIEAVERQCGEVPLKFCQVDNGRISIFSFQRIELPVLP</sequence>
<keyword evidence="2" id="KW-0819">tRNA processing</keyword>
<dbReference type="EMBL" id="EQ974038">
    <property type="protein sequence ID" value="EEF35062.1"/>
    <property type="molecule type" value="Genomic_DNA"/>
</dbReference>
<evidence type="ECO:0000313" key="4">
    <source>
        <dbReference type="EMBL" id="EEF35062.1"/>
    </source>
</evidence>
<proteinExistence type="inferred from homology"/>
<dbReference type="GO" id="GO:0000379">
    <property type="term" value="P:tRNA-type intron splice site recognition and cleavage"/>
    <property type="evidence" value="ECO:0000318"/>
    <property type="project" value="GO_Central"/>
</dbReference>
<dbReference type="PANTHER" id="PTHR21027:SF1">
    <property type="entry name" value="TRNA-SPLICING ENDONUCLEASE SUBUNIT SEN54"/>
    <property type="match status" value="1"/>
</dbReference>
<organism evidence="4 5">
    <name type="scientific">Ricinus communis</name>
    <name type="common">Castor bean</name>
    <dbReference type="NCBI Taxonomy" id="3988"/>
    <lineage>
        <taxon>Eukaryota</taxon>
        <taxon>Viridiplantae</taxon>
        <taxon>Streptophyta</taxon>
        <taxon>Embryophyta</taxon>
        <taxon>Tracheophyta</taxon>
        <taxon>Spermatophyta</taxon>
        <taxon>Magnoliopsida</taxon>
        <taxon>eudicotyledons</taxon>
        <taxon>Gunneridae</taxon>
        <taxon>Pentapetalae</taxon>
        <taxon>rosids</taxon>
        <taxon>fabids</taxon>
        <taxon>Malpighiales</taxon>
        <taxon>Euphorbiaceae</taxon>
        <taxon>Acalyphoideae</taxon>
        <taxon>Acalypheae</taxon>
        <taxon>Ricinus</taxon>
    </lineage>
</organism>
<dbReference type="Pfam" id="PF12928">
    <property type="entry name" value="tRNA_int_end_N2"/>
    <property type="match status" value="1"/>
</dbReference>
<dbReference type="GO" id="GO:0000214">
    <property type="term" value="C:tRNA-intron endonuclease complex"/>
    <property type="evidence" value="ECO:0000318"/>
    <property type="project" value="GO_Central"/>
</dbReference>
<dbReference type="AlphaFoldDB" id="B9SMU1"/>
<dbReference type="PANTHER" id="PTHR21027">
    <property type="entry name" value="TRNA-SPLICING ENDONUCLEASE SUBUNIT SEN54"/>
    <property type="match status" value="1"/>
</dbReference>
<reference evidence="5" key="1">
    <citation type="journal article" date="2010" name="Nat. Biotechnol.">
        <title>Draft genome sequence of the oilseed species Ricinus communis.</title>
        <authorList>
            <person name="Chan A.P."/>
            <person name="Crabtree J."/>
            <person name="Zhao Q."/>
            <person name="Lorenzi H."/>
            <person name="Orvis J."/>
            <person name="Puiu D."/>
            <person name="Melake-Berhan A."/>
            <person name="Jones K.M."/>
            <person name="Redman J."/>
            <person name="Chen G."/>
            <person name="Cahoon E.B."/>
            <person name="Gedil M."/>
            <person name="Stanke M."/>
            <person name="Haas B.J."/>
            <person name="Wortman J.R."/>
            <person name="Fraser-Liggett C.M."/>
            <person name="Ravel J."/>
            <person name="Rabinowicz P.D."/>
        </authorList>
    </citation>
    <scope>NUCLEOTIDE SEQUENCE [LARGE SCALE GENOMIC DNA]</scope>
    <source>
        <strain evidence="5">cv. Hale</strain>
    </source>
</reference>
<evidence type="ECO:0000256" key="2">
    <source>
        <dbReference type="ARBA" id="ARBA00022694"/>
    </source>
</evidence>
<evidence type="ECO:0000256" key="1">
    <source>
        <dbReference type="ARBA" id="ARBA00005736"/>
    </source>
</evidence>
<gene>
    <name evidence="4" type="ORF">RCOM_0470940</name>
</gene>